<dbReference type="InterPro" id="IPR009003">
    <property type="entry name" value="Peptidase_S1_PA"/>
</dbReference>
<dbReference type="Gene3D" id="2.80.10.50">
    <property type="match status" value="1"/>
</dbReference>
<reference evidence="5" key="1">
    <citation type="journal article" date="2019" name="Int. J. Syst. Evol. Microbiol.">
        <title>The Global Catalogue of Microorganisms (GCM) 10K type strain sequencing project: providing services to taxonomists for standard genome sequencing and annotation.</title>
        <authorList>
            <consortium name="The Broad Institute Genomics Platform"/>
            <consortium name="The Broad Institute Genome Sequencing Center for Infectious Disease"/>
            <person name="Wu L."/>
            <person name="Ma J."/>
        </authorList>
    </citation>
    <scope>NUCLEOTIDE SEQUENCE [LARGE SCALE GENOMIC DNA]</scope>
    <source>
        <strain evidence="5">JCM 4565</strain>
    </source>
</reference>
<gene>
    <name evidence="4" type="ORF">GCM10010319_21810</name>
</gene>
<dbReference type="InterPro" id="IPR043504">
    <property type="entry name" value="Peptidase_S1_PA_chymotrypsin"/>
</dbReference>
<dbReference type="EMBL" id="BAAABW010000013">
    <property type="protein sequence ID" value="GAA0345166.1"/>
    <property type="molecule type" value="Genomic_DNA"/>
</dbReference>
<dbReference type="InterPro" id="IPR050430">
    <property type="entry name" value="Peptidase_S1"/>
</dbReference>
<sequence length="366" mass="38223">MVGSPVADGAYAFTAKLDIGGGQRGCSGVLVDASWLVTAASCFADPGGLDSAAGAPPQKTRATIGRTDLTTSAGQVDDVVEIVPHADRDVVLARLARPVLDVVPVPVAAGAPVSGETLRVTGYGRTKDEWVPDRLQTAALSVTSVDATTLGLAAKAPADAGLCKGDTGGPVFREGDGRAELAGIASTSWQAGCFGSDETRTGAVGSRLDDIGPWIRETVSQGTDARFTWRSLAVPDQNKCVGLANAGSTVNGTELVLWDCHKHADQWWTVDPETHLLHSLAGPGRCVGLADAGSTKNGTHLVVWDCHGRSDQRWQLLDDYTVRSLAADPPTRKCVGLANGGSTANGTPLVLWDCHRNPDQRWKRGS</sequence>
<organism evidence="4 5">
    <name type="scientific">Streptomyces blastmyceticus</name>
    <dbReference type="NCBI Taxonomy" id="68180"/>
    <lineage>
        <taxon>Bacteria</taxon>
        <taxon>Bacillati</taxon>
        <taxon>Actinomycetota</taxon>
        <taxon>Actinomycetes</taxon>
        <taxon>Kitasatosporales</taxon>
        <taxon>Streptomycetaceae</taxon>
        <taxon>Streptomyces</taxon>
    </lineage>
</organism>
<evidence type="ECO:0000313" key="5">
    <source>
        <dbReference type="Proteomes" id="UP001500063"/>
    </source>
</evidence>
<keyword evidence="2" id="KW-1015">Disulfide bond</keyword>
<dbReference type="SUPFAM" id="SSF50370">
    <property type="entry name" value="Ricin B-like lectins"/>
    <property type="match status" value="1"/>
</dbReference>
<evidence type="ECO:0000313" key="4">
    <source>
        <dbReference type="EMBL" id="GAA0345166.1"/>
    </source>
</evidence>
<evidence type="ECO:0000256" key="2">
    <source>
        <dbReference type="ARBA" id="ARBA00023157"/>
    </source>
</evidence>
<proteinExistence type="inferred from homology"/>
<comment type="similarity">
    <text evidence="1">Belongs to the peptidase S1 family.</text>
</comment>
<dbReference type="PROSITE" id="PS50231">
    <property type="entry name" value="RICIN_B_LECTIN"/>
    <property type="match status" value="1"/>
</dbReference>
<evidence type="ECO:0000259" key="3">
    <source>
        <dbReference type="PROSITE" id="PS50240"/>
    </source>
</evidence>
<dbReference type="PANTHER" id="PTHR24276:SF96">
    <property type="entry name" value="PEPTIDASE S1 DOMAIN-CONTAINING PROTEIN"/>
    <property type="match status" value="1"/>
</dbReference>
<dbReference type="Pfam" id="PF00652">
    <property type="entry name" value="Ricin_B_lectin"/>
    <property type="match status" value="1"/>
</dbReference>
<dbReference type="Proteomes" id="UP001500063">
    <property type="component" value="Unassembled WGS sequence"/>
</dbReference>
<dbReference type="Pfam" id="PF00089">
    <property type="entry name" value="Trypsin"/>
    <property type="match status" value="1"/>
</dbReference>
<accession>A0ABP3GHS7</accession>
<dbReference type="SUPFAM" id="SSF50494">
    <property type="entry name" value="Trypsin-like serine proteases"/>
    <property type="match status" value="1"/>
</dbReference>
<name>A0ABP3GHS7_9ACTN</name>
<protein>
    <recommendedName>
        <fullName evidence="3">Peptidase S1 domain-containing protein</fullName>
    </recommendedName>
</protein>
<dbReference type="CDD" id="cd00161">
    <property type="entry name" value="beta-trefoil_Ricin-like"/>
    <property type="match status" value="1"/>
</dbReference>
<keyword evidence="5" id="KW-1185">Reference proteome</keyword>
<dbReference type="SMART" id="SM00020">
    <property type="entry name" value="Tryp_SPc"/>
    <property type="match status" value="1"/>
</dbReference>
<dbReference type="PANTHER" id="PTHR24276">
    <property type="entry name" value="POLYSERASE-RELATED"/>
    <property type="match status" value="1"/>
</dbReference>
<feature type="domain" description="Peptidase S1" evidence="3">
    <location>
        <begin position="1"/>
        <end position="220"/>
    </location>
</feature>
<dbReference type="InterPro" id="IPR001314">
    <property type="entry name" value="Peptidase_S1A"/>
</dbReference>
<dbReference type="Gene3D" id="2.40.10.10">
    <property type="entry name" value="Trypsin-like serine proteases"/>
    <property type="match status" value="1"/>
</dbReference>
<dbReference type="SMART" id="SM00458">
    <property type="entry name" value="RICIN"/>
    <property type="match status" value="1"/>
</dbReference>
<dbReference type="PRINTS" id="PR00722">
    <property type="entry name" value="CHYMOTRYPSIN"/>
</dbReference>
<evidence type="ECO:0000256" key="1">
    <source>
        <dbReference type="ARBA" id="ARBA00007664"/>
    </source>
</evidence>
<dbReference type="InterPro" id="IPR001254">
    <property type="entry name" value="Trypsin_dom"/>
</dbReference>
<dbReference type="InterPro" id="IPR000772">
    <property type="entry name" value="Ricin_B_lectin"/>
</dbReference>
<comment type="caution">
    <text evidence="4">The sequence shown here is derived from an EMBL/GenBank/DDBJ whole genome shotgun (WGS) entry which is preliminary data.</text>
</comment>
<dbReference type="PROSITE" id="PS50240">
    <property type="entry name" value="TRYPSIN_DOM"/>
    <property type="match status" value="1"/>
</dbReference>
<dbReference type="InterPro" id="IPR035992">
    <property type="entry name" value="Ricin_B-like_lectins"/>
</dbReference>